<dbReference type="EMBL" id="CAKOGL010000027">
    <property type="protein sequence ID" value="CAH2104771.1"/>
    <property type="molecule type" value="Genomic_DNA"/>
</dbReference>
<accession>A0AAU9V0G5</accession>
<organism evidence="1 2">
    <name type="scientific">Euphydryas editha</name>
    <name type="common">Edith's checkerspot</name>
    <dbReference type="NCBI Taxonomy" id="104508"/>
    <lineage>
        <taxon>Eukaryota</taxon>
        <taxon>Metazoa</taxon>
        <taxon>Ecdysozoa</taxon>
        <taxon>Arthropoda</taxon>
        <taxon>Hexapoda</taxon>
        <taxon>Insecta</taxon>
        <taxon>Pterygota</taxon>
        <taxon>Neoptera</taxon>
        <taxon>Endopterygota</taxon>
        <taxon>Lepidoptera</taxon>
        <taxon>Glossata</taxon>
        <taxon>Ditrysia</taxon>
        <taxon>Papilionoidea</taxon>
        <taxon>Nymphalidae</taxon>
        <taxon>Nymphalinae</taxon>
        <taxon>Euphydryas</taxon>
    </lineage>
</organism>
<gene>
    <name evidence="1" type="ORF">EEDITHA_LOCUS19107</name>
</gene>
<comment type="caution">
    <text evidence="1">The sequence shown here is derived from an EMBL/GenBank/DDBJ whole genome shotgun (WGS) entry which is preliminary data.</text>
</comment>
<evidence type="ECO:0000313" key="2">
    <source>
        <dbReference type="Proteomes" id="UP001153954"/>
    </source>
</evidence>
<evidence type="ECO:0000313" key="1">
    <source>
        <dbReference type="EMBL" id="CAH2104771.1"/>
    </source>
</evidence>
<reference evidence="1" key="1">
    <citation type="submission" date="2022-03" db="EMBL/GenBank/DDBJ databases">
        <authorList>
            <person name="Tunstrom K."/>
        </authorList>
    </citation>
    <scope>NUCLEOTIDE SEQUENCE</scope>
</reference>
<keyword evidence="2" id="KW-1185">Reference proteome</keyword>
<protein>
    <submittedName>
        <fullName evidence="1">Uncharacterized protein</fullName>
    </submittedName>
</protein>
<proteinExistence type="predicted"/>
<dbReference type="AlphaFoldDB" id="A0AAU9V0G5"/>
<name>A0AAU9V0G5_EUPED</name>
<dbReference type="Proteomes" id="UP001153954">
    <property type="component" value="Unassembled WGS sequence"/>
</dbReference>
<sequence length="98" mass="11079">MRQIDIISPKLFNVALQDALKLLEWRVFGINTNSEIITFDLPTISCLWQNPWKTSALYLVTSMGVSQRVDLTMNMDKRKIMLANVASSDSCPQDGQTT</sequence>